<dbReference type="GO" id="GO:0008253">
    <property type="term" value="F:5'-nucleotidase activity"/>
    <property type="evidence" value="ECO:0007669"/>
    <property type="project" value="UniProtKB-EC"/>
</dbReference>
<name>A0A1L7I257_9FLAO</name>
<dbReference type="PROSITE" id="PS51257">
    <property type="entry name" value="PROKAR_LIPOPROTEIN"/>
    <property type="match status" value="1"/>
</dbReference>
<keyword evidence="1" id="KW-0378">Hydrolase</keyword>
<sequence length="250" mass="28360">MKSFIRLLLVISLFSSCKNNPTTISSFEGKRIPIDSQLSEDEEINDFIAPYKQNLDKTMDSVLAYNPKLLTKSDGDLNTAIGNFMADAVMEQANPVFQSRTGKEIDFVLLNNGGIRAQLPSGGLTMKKIYELMPFENEIVIVELTGKDVKDMLQYLSKAKTAHPVSGIELRADRNYKIYKASIDGQPIDENKHYFVATSDYLQQGGDNMNFFANPVEVYSVDYKIRNALIDYLKKTDTLRARIDNRYIRE</sequence>
<reference evidence="1 2" key="1">
    <citation type="submission" date="2016-07" db="EMBL/GenBank/DDBJ databases">
        <title>Multi-omics approach to identify versatile polysaccharide utilization systems of a marine flavobacterium Gramella flava.</title>
        <authorList>
            <person name="Tang K."/>
        </authorList>
    </citation>
    <scope>NUCLEOTIDE SEQUENCE [LARGE SCALE GENOMIC DNA]</scope>
    <source>
        <strain evidence="1 2">JLT2011</strain>
    </source>
</reference>
<evidence type="ECO:0000313" key="1">
    <source>
        <dbReference type="EMBL" id="APU67152.1"/>
    </source>
</evidence>
<proteinExistence type="predicted"/>
<gene>
    <name evidence="1" type="ORF">GRFL_0428</name>
</gene>
<dbReference type="PRINTS" id="PR01607">
    <property type="entry name" value="APYRASEFAMLY"/>
</dbReference>
<dbReference type="STRING" id="1229726.GRFL_0428"/>
<dbReference type="AlphaFoldDB" id="A0A1L7I257"/>
<dbReference type="InterPro" id="IPR036907">
    <property type="entry name" value="5'-Nucleotdase_C_sf"/>
</dbReference>
<dbReference type="GO" id="GO:0009166">
    <property type="term" value="P:nucleotide catabolic process"/>
    <property type="evidence" value="ECO:0007669"/>
    <property type="project" value="InterPro"/>
</dbReference>
<evidence type="ECO:0000313" key="2">
    <source>
        <dbReference type="Proteomes" id="UP000186230"/>
    </source>
</evidence>
<dbReference type="OrthoDB" id="4762412at2"/>
<dbReference type="PANTHER" id="PTHR11575">
    <property type="entry name" value="5'-NUCLEOTIDASE-RELATED"/>
    <property type="match status" value="1"/>
</dbReference>
<dbReference type="EMBL" id="CP016359">
    <property type="protein sequence ID" value="APU67152.1"/>
    <property type="molecule type" value="Genomic_DNA"/>
</dbReference>
<dbReference type="Pfam" id="PF02872">
    <property type="entry name" value="5_nucleotid_C"/>
    <property type="match status" value="1"/>
</dbReference>
<accession>A0A1L7I257</accession>
<dbReference type="SUPFAM" id="SSF55816">
    <property type="entry name" value="5'-nucleotidase (syn. UDP-sugar hydrolase), C-terminal domain"/>
    <property type="match status" value="1"/>
</dbReference>
<dbReference type="PANTHER" id="PTHR11575:SF24">
    <property type="entry name" value="5'-NUCLEOTIDASE"/>
    <property type="match status" value="1"/>
</dbReference>
<protein>
    <submittedName>
        <fullName evidence="1">5'-nucleotidase</fullName>
        <ecNumber evidence="1">3.1.3.5</ecNumber>
    </submittedName>
</protein>
<dbReference type="RefSeq" id="WP_083643024.1">
    <property type="nucleotide sequence ID" value="NZ_AMRU01000013.1"/>
</dbReference>
<dbReference type="KEGG" id="gfl:GRFL_0428"/>
<keyword evidence="2" id="KW-1185">Reference proteome</keyword>
<dbReference type="Gene3D" id="3.90.780.10">
    <property type="entry name" value="5'-Nucleotidase, C-terminal domain"/>
    <property type="match status" value="1"/>
</dbReference>
<dbReference type="InterPro" id="IPR006179">
    <property type="entry name" value="5_nucleotidase/apyrase"/>
</dbReference>
<dbReference type="EC" id="3.1.3.5" evidence="1"/>
<dbReference type="InterPro" id="IPR008334">
    <property type="entry name" value="5'-Nucleotdase_C"/>
</dbReference>
<organism evidence="1 2">
    <name type="scientific">Christiangramia flava JLT2011</name>
    <dbReference type="NCBI Taxonomy" id="1229726"/>
    <lineage>
        <taxon>Bacteria</taxon>
        <taxon>Pseudomonadati</taxon>
        <taxon>Bacteroidota</taxon>
        <taxon>Flavobacteriia</taxon>
        <taxon>Flavobacteriales</taxon>
        <taxon>Flavobacteriaceae</taxon>
        <taxon>Christiangramia</taxon>
    </lineage>
</organism>
<dbReference type="Proteomes" id="UP000186230">
    <property type="component" value="Chromosome"/>
</dbReference>